<dbReference type="SMART" id="SM00848">
    <property type="entry name" value="Inhibitor_I29"/>
    <property type="match status" value="1"/>
</dbReference>
<proteinExistence type="predicted"/>
<protein>
    <recommendedName>
        <fullName evidence="2">Cathepsin propeptide inhibitor domain-containing protein</fullName>
    </recommendedName>
</protein>
<keyword evidence="4" id="KW-1185">Reference proteome</keyword>
<dbReference type="Proteomes" id="UP000838878">
    <property type="component" value="Chromosome 3"/>
</dbReference>
<sequence>MQSIICFVFLAVTLAIDNKPQYDLKDAPALFEKFMKDYNRHYKDEADKNVHYEAFVESLKFIIDANKAHPSATFDINKFSDYTMDEWAKMTGLV</sequence>
<gene>
    <name evidence="3" type="ORF">BINO364_LOCUS9173</name>
</gene>
<dbReference type="InterPro" id="IPR038765">
    <property type="entry name" value="Papain-like_cys_pep_sf"/>
</dbReference>
<keyword evidence="1" id="KW-0732">Signal</keyword>
<evidence type="ECO:0000256" key="1">
    <source>
        <dbReference type="SAM" id="SignalP"/>
    </source>
</evidence>
<dbReference type="OrthoDB" id="5855924at2759"/>
<dbReference type="Pfam" id="PF08246">
    <property type="entry name" value="Inhibitor_I29"/>
    <property type="match status" value="1"/>
</dbReference>
<dbReference type="SUPFAM" id="SSF54001">
    <property type="entry name" value="Cysteine proteinases"/>
    <property type="match status" value="1"/>
</dbReference>
<dbReference type="EMBL" id="OV170223">
    <property type="protein sequence ID" value="CAH0723331.1"/>
    <property type="molecule type" value="Genomic_DNA"/>
</dbReference>
<evidence type="ECO:0000313" key="4">
    <source>
        <dbReference type="Proteomes" id="UP000838878"/>
    </source>
</evidence>
<feature type="non-terminal residue" evidence="3">
    <location>
        <position position="94"/>
    </location>
</feature>
<accession>A0A8J9YEJ7</accession>
<feature type="domain" description="Cathepsin propeptide inhibitor" evidence="2">
    <location>
        <begin position="31"/>
        <end position="87"/>
    </location>
</feature>
<dbReference type="InterPro" id="IPR013201">
    <property type="entry name" value="Prot_inhib_I29"/>
</dbReference>
<reference evidence="3" key="1">
    <citation type="submission" date="2021-12" db="EMBL/GenBank/DDBJ databases">
        <authorList>
            <person name="Martin H S."/>
        </authorList>
    </citation>
    <scope>NUCLEOTIDE SEQUENCE</scope>
</reference>
<feature type="chain" id="PRO_5035455725" description="Cathepsin propeptide inhibitor domain-containing protein" evidence="1">
    <location>
        <begin position="16"/>
        <end position="94"/>
    </location>
</feature>
<organism evidence="3 4">
    <name type="scientific">Brenthis ino</name>
    <name type="common">lesser marbled fritillary</name>
    <dbReference type="NCBI Taxonomy" id="405034"/>
    <lineage>
        <taxon>Eukaryota</taxon>
        <taxon>Metazoa</taxon>
        <taxon>Ecdysozoa</taxon>
        <taxon>Arthropoda</taxon>
        <taxon>Hexapoda</taxon>
        <taxon>Insecta</taxon>
        <taxon>Pterygota</taxon>
        <taxon>Neoptera</taxon>
        <taxon>Endopterygota</taxon>
        <taxon>Lepidoptera</taxon>
        <taxon>Glossata</taxon>
        <taxon>Ditrysia</taxon>
        <taxon>Papilionoidea</taxon>
        <taxon>Nymphalidae</taxon>
        <taxon>Heliconiinae</taxon>
        <taxon>Argynnini</taxon>
        <taxon>Brenthis</taxon>
    </lineage>
</organism>
<evidence type="ECO:0000313" key="3">
    <source>
        <dbReference type="EMBL" id="CAH0723331.1"/>
    </source>
</evidence>
<dbReference type="Gene3D" id="1.10.287.2250">
    <property type="match status" value="1"/>
</dbReference>
<name>A0A8J9YEJ7_9NEOP</name>
<evidence type="ECO:0000259" key="2">
    <source>
        <dbReference type="SMART" id="SM00848"/>
    </source>
</evidence>
<feature type="signal peptide" evidence="1">
    <location>
        <begin position="1"/>
        <end position="15"/>
    </location>
</feature>
<dbReference type="AlphaFoldDB" id="A0A8J9YEJ7"/>